<evidence type="ECO:0000313" key="1">
    <source>
        <dbReference type="EMBL" id="VDD55630.1"/>
    </source>
</evidence>
<sequence length="57" mass="6369">MLLPPPKLQAIASRVFIIGDYVVCDVNHEVARVIRVHGYFVNSWESLLDWGATACVV</sequence>
<dbReference type="AlphaFoldDB" id="A0A3P6FTD6"/>
<reference evidence="1" key="1">
    <citation type="submission" date="2018-11" db="EMBL/GenBank/DDBJ databases">
        <authorList>
            <consortium name="Genoscope - CEA"/>
            <person name="William W."/>
        </authorList>
    </citation>
    <scope>NUCLEOTIDE SEQUENCE</scope>
</reference>
<protein>
    <submittedName>
        <fullName evidence="1">Uncharacterized protein</fullName>
    </submittedName>
</protein>
<accession>A0A3P6FTD6</accession>
<organism evidence="1">
    <name type="scientific">Brassica oleracea</name>
    <name type="common">Wild cabbage</name>
    <dbReference type="NCBI Taxonomy" id="3712"/>
    <lineage>
        <taxon>Eukaryota</taxon>
        <taxon>Viridiplantae</taxon>
        <taxon>Streptophyta</taxon>
        <taxon>Embryophyta</taxon>
        <taxon>Tracheophyta</taxon>
        <taxon>Spermatophyta</taxon>
        <taxon>Magnoliopsida</taxon>
        <taxon>eudicotyledons</taxon>
        <taxon>Gunneridae</taxon>
        <taxon>Pentapetalae</taxon>
        <taxon>rosids</taxon>
        <taxon>malvids</taxon>
        <taxon>Brassicales</taxon>
        <taxon>Brassicaceae</taxon>
        <taxon>Brassiceae</taxon>
        <taxon>Brassica</taxon>
    </lineage>
</organism>
<dbReference type="EMBL" id="LR031879">
    <property type="protein sequence ID" value="VDD55630.1"/>
    <property type="molecule type" value="Genomic_DNA"/>
</dbReference>
<proteinExistence type="predicted"/>
<name>A0A3P6FTD6_BRAOL</name>
<gene>
    <name evidence="1" type="ORF">BOLC8T48859H</name>
</gene>